<reference evidence="3" key="2">
    <citation type="journal article" date="2022" name="Elife">
        <title>Obligate sexual reproduction of a homothallic fungus closely related to the Cryptococcus pathogenic species complex.</title>
        <authorList>
            <person name="Passer A.R."/>
            <person name="Clancey S.A."/>
            <person name="Shea T."/>
            <person name="David-Palma M."/>
            <person name="Averette A.F."/>
            <person name="Boekhout T."/>
            <person name="Porcel B.M."/>
            <person name="Nowrousian M."/>
            <person name="Cuomo C.A."/>
            <person name="Sun S."/>
            <person name="Heitman J."/>
            <person name="Coelho M.A."/>
        </authorList>
    </citation>
    <scope>NUCLEOTIDE SEQUENCE</scope>
    <source>
        <strain evidence="3">CBS 7841</strain>
    </source>
</reference>
<feature type="compositionally biased region" description="Gly residues" evidence="2">
    <location>
        <begin position="583"/>
        <end position="593"/>
    </location>
</feature>
<dbReference type="EMBL" id="CP143791">
    <property type="protein sequence ID" value="WVN90874.1"/>
    <property type="molecule type" value="Genomic_DNA"/>
</dbReference>
<feature type="compositionally biased region" description="Low complexity" evidence="2">
    <location>
        <begin position="483"/>
        <end position="494"/>
    </location>
</feature>
<feature type="coiled-coil region" evidence="1">
    <location>
        <begin position="100"/>
        <end position="127"/>
    </location>
</feature>
<feature type="compositionally biased region" description="Acidic residues" evidence="2">
    <location>
        <begin position="299"/>
        <end position="309"/>
    </location>
</feature>
<feature type="compositionally biased region" description="Low complexity" evidence="2">
    <location>
        <begin position="692"/>
        <end position="711"/>
    </location>
</feature>
<feature type="compositionally biased region" description="Basic and acidic residues" evidence="2">
    <location>
        <begin position="354"/>
        <end position="367"/>
    </location>
</feature>
<dbReference type="GO" id="GO:0070941">
    <property type="term" value="P:eisosome assembly"/>
    <property type="evidence" value="ECO:0007669"/>
    <property type="project" value="TreeGrafter"/>
</dbReference>
<dbReference type="GO" id="GO:0005886">
    <property type="term" value="C:plasma membrane"/>
    <property type="evidence" value="ECO:0007669"/>
    <property type="project" value="TreeGrafter"/>
</dbReference>
<dbReference type="GeneID" id="91090325"/>
<accession>A0A1E3IVC5</accession>
<proteinExistence type="predicted"/>
<gene>
    <name evidence="3" type="ORF">L203_106117</name>
</gene>
<dbReference type="AlphaFoldDB" id="A0A1E3IVC5"/>
<feature type="compositionally biased region" description="Polar residues" evidence="2">
    <location>
        <begin position="253"/>
        <end position="265"/>
    </location>
</feature>
<feature type="region of interest" description="Disordered" evidence="2">
    <location>
        <begin position="433"/>
        <end position="595"/>
    </location>
</feature>
<feature type="region of interest" description="Disordered" evidence="2">
    <location>
        <begin position="250"/>
        <end position="309"/>
    </location>
</feature>
<feature type="compositionally biased region" description="Polar residues" evidence="2">
    <location>
        <begin position="547"/>
        <end position="559"/>
    </location>
</feature>
<dbReference type="PANTHER" id="PTHR31962:SF1">
    <property type="entry name" value="SPHINGOLIPID LONG CHAIN BASE-RESPONSIVE PROTEIN PIL1"/>
    <property type="match status" value="1"/>
</dbReference>
<feature type="compositionally biased region" description="Polar residues" evidence="2">
    <location>
        <begin position="572"/>
        <end position="582"/>
    </location>
</feature>
<dbReference type="PANTHER" id="PTHR31962">
    <property type="entry name" value="SPHINGOLIPID LONG CHAIN BASE-RESPONSIVE PROTEIN PIL1"/>
    <property type="match status" value="1"/>
</dbReference>
<feature type="compositionally biased region" description="Polar residues" evidence="2">
    <location>
        <begin position="898"/>
        <end position="907"/>
    </location>
</feature>
<dbReference type="InterPro" id="IPR028245">
    <property type="entry name" value="PIL1/LSP1"/>
</dbReference>
<dbReference type="Gene3D" id="1.20.1270.60">
    <property type="entry name" value="Arfaptin homology (AH) domain/BAR domain"/>
    <property type="match status" value="1"/>
</dbReference>
<dbReference type="RefSeq" id="XP_066071574.1">
    <property type="nucleotide sequence ID" value="XM_066215477.1"/>
</dbReference>
<feature type="compositionally biased region" description="Basic residues" evidence="2">
    <location>
        <begin position="987"/>
        <end position="1004"/>
    </location>
</feature>
<feature type="compositionally biased region" description="Low complexity" evidence="2">
    <location>
        <begin position="385"/>
        <end position="395"/>
    </location>
</feature>
<feature type="compositionally biased region" description="Polar residues" evidence="2">
    <location>
        <begin position="524"/>
        <end position="539"/>
    </location>
</feature>
<organism evidence="3 4">
    <name type="scientific">Cryptococcus depauperatus CBS 7841</name>
    <dbReference type="NCBI Taxonomy" id="1295531"/>
    <lineage>
        <taxon>Eukaryota</taxon>
        <taxon>Fungi</taxon>
        <taxon>Dikarya</taxon>
        <taxon>Basidiomycota</taxon>
        <taxon>Agaricomycotina</taxon>
        <taxon>Tremellomycetes</taxon>
        <taxon>Tremellales</taxon>
        <taxon>Cryptococcaceae</taxon>
        <taxon>Cryptococcus</taxon>
    </lineage>
</organism>
<dbReference type="GO" id="GO:0008289">
    <property type="term" value="F:lipid binding"/>
    <property type="evidence" value="ECO:0007669"/>
    <property type="project" value="TreeGrafter"/>
</dbReference>
<reference evidence="3" key="3">
    <citation type="submission" date="2024-01" db="EMBL/GenBank/DDBJ databases">
        <authorList>
            <person name="Coelho M.A."/>
            <person name="David-Palma M."/>
            <person name="Shea T."/>
            <person name="Sun S."/>
            <person name="Cuomo C.A."/>
            <person name="Heitman J."/>
        </authorList>
    </citation>
    <scope>NUCLEOTIDE SEQUENCE</scope>
    <source>
        <strain evidence="3">CBS 7841</strain>
    </source>
</reference>
<keyword evidence="1" id="KW-0175">Coiled coil</keyword>
<feature type="compositionally biased region" description="Low complexity" evidence="2">
    <location>
        <begin position="652"/>
        <end position="666"/>
    </location>
</feature>
<name>A0A1E3IVC5_9TREE</name>
<protein>
    <submittedName>
        <fullName evidence="3">Uncharacterized protein</fullName>
    </submittedName>
</protein>
<evidence type="ECO:0000256" key="2">
    <source>
        <dbReference type="SAM" id="MobiDB-lite"/>
    </source>
</evidence>
<feature type="compositionally biased region" description="Polar residues" evidence="2">
    <location>
        <begin position="636"/>
        <end position="646"/>
    </location>
</feature>
<evidence type="ECO:0000313" key="4">
    <source>
        <dbReference type="Proteomes" id="UP000094043"/>
    </source>
</evidence>
<keyword evidence="4" id="KW-1185">Reference proteome</keyword>
<dbReference type="Proteomes" id="UP000094043">
    <property type="component" value="Chromosome 8"/>
</dbReference>
<evidence type="ECO:0000256" key="1">
    <source>
        <dbReference type="SAM" id="Coils"/>
    </source>
</evidence>
<dbReference type="OrthoDB" id="3358861at2759"/>
<feature type="region of interest" description="Disordered" evidence="2">
    <location>
        <begin position="885"/>
        <end position="957"/>
    </location>
</feature>
<dbReference type="VEuPathDB" id="FungiDB:L203_00824"/>
<feature type="region of interest" description="Disordered" evidence="2">
    <location>
        <begin position="980"/>
        <end position="1004"/>
    </location>
</feature>
<dbReference type="KEGG" id="cdep:91090325"/>
<dbReference type="InterPro" id="IPR027267">
    <property type="entry name" value="AH/BAR_dom_sf"/>
</dbReference>
<sequence>MDVLKPGHAHRSSSDRLLNNYLDSQKALSTSLLTLLSHSHSSTSSLLAYVTSSPGVLISVRRSVRHAAFEGPLTPSMTDGGDVRENEGGWALYISSLDQFRRDLKEIHKLEEEISRVKRDREILVSRLIKATKGRPTKSDLSALANSYAAHPDILQSSAASVLSDNSSVTSKEGKRASKLAGAQAELLGCEEHLRGLEARIENERNKVMARGLEDRFRAMEVVGRMWIQQARKGLEDLDKMHDLPADAFELDSNGSLAPSQSASQIAYEDTPGQSPSRGGVPFPRYYDPGGSMSRSIAEENEGASSSEEDLGNIAVHENTLISNASPLLPSKGRNTTLLSSPLVVSSNGTRSRPLSDSKYDRADSPDSPRVNGRRAASDIGSGYRPPSSRARAASLRRTYSHNHYADSDTSSIRAHKSKKKGFFASISKLFKPRKSVSERSPSPVYGSRGKGGWSTRTDSNLKRVSTLRGRPEDSSSDENEENFVSVSNNRNSNWMVDHRSSPDKIKRNSSMPIATGLIPPKPTHSTSQSTITAKSKVSTGDGILSRSGTLKSNVSDATVKSAGTIKKKTRPNGSIARSKTGNGRGHPPGQGAGVASRNIMTLFDASNQTTMPEVPKAPKSSVDPYIEMPKAPGSSIVTANASVSPDKSKRLSYSSTTASSSNVITNKSVVTEPSSRKQKSRLPEAESGLDSPSLRPTTPLPPSRTLSPPLKSALRPTSPQPQSPQEPVKPMYTISAPAPIALDEVKLKQEIEREKEEVSQSETDKRNSFMSMQSDNASVYESAVEDDENGPYGPQSDSSDEEEAAAAQSKYKIIRNERVSRQGEMVMGNPRHGREDENGDEGGSQVTIGAKSERANGTDATAPIEMAALGQEVTVKRRKSVRMAVPDSPITEMTPPLLTSSLNHTPHPSRPIAISSDFTPRSRSPSPEPQRVEQIWSTRINKAREDTSEEEDENENYLKARKELKRNSGKWAAVEEAKAKADSLKKRGSVKSKGSAKFRGSKK</sequence>
<feature type="compositionally biased region" description="Basic and acidic residues" evidence="2">
    <location>
        <begin position="497"/>
        <end position="507"/>
    </location>
</feature>
<reference evidence="3" key="1">
    <citation type="submission" date="2016-06" db="EMBL/GenBank/DDBJ databases">
        <authorList>
            <person name="Cuomo C."/>
            <person name="Litvintseva A."/>
            <person name="Heitman J."/>
            <person name="Chen Y."/>
            <person name="Sun S."/>
            <person name="Springer D."/>
            <person name="Dromer F."/>
            <person name="Young S."/>
            <person name="Zeng Q."/>
            <person name="Chapman S."/>
            <person name="Gujja S."/>
            <person name="Saif S."/>
            <person name="Birren B."/>
        </authorList>
    </citation>
    <scope>NUCLEOTIDE SEQUENCE</scope>
    <source>
        <strain evidence="3">CBS 7841</strain>
    </source>
</reference>
<feature type="region of interest" description="Disordered" evidence="2">
    <location>
        <begin position="607"/>
        <end position="864"/>
    </location>
</feature>
<dbReference type="GO" id="GO:0006897">
    <property type="term" value="P:endocytosis"/>
    <property type="evidence" value="ECO:0007669"/>
    <property type="project" value="TreeGrafter"/>
</dbReference>
<feature type="compositionally biased region" description="Polar residues" evidence="2">
    <location>
        <begin position="769"/>
        <end position="780"/>
    </location>
</feature>
<feature type="coiled-coil region" evidence="1">
    <location>
        <begin position="180"/>
        <end position="207"/>
    </location>
</feature>
<evidence type="ECO:0000313" key="3">
    <source>
        <dbReference type="EMBL" id="WVN90874.1"/>
    </source>
</evidence>
<feature type="compositionally biased region" description="Basic and acidic residues" evidence="2">
    <location>
        <begin position="744"/>
        <end position="768"/>
    </location>
</feature>
<feature type="region of interest" description="Disordered" evidence="2">
    <location>
        <begin position="340"/>
        <end position="395"/>
    </location>
</feature>
<dbReference type="GO" id="GO:0036286">
    <property type="term" value="C:eisosome filament"/>
    <property type="evidence" value="ECO:0007669"/>
    <property type="project" value="TreeGrafter"/>
</dbReference>